<reference evidence="1 2" key="1">
    <citation type="journal article" date="2012" name="Int. J. Syst. Evol. Microbiol.">
        <title>Flammeovirga pacifica sp. nov., isolated from deep-sea sediment.</title>
        <authorList>
            <person name="Xu H."/>
            <person name="Fu Y."/>
            <person name="Yang N."/>
            <person name="Ding Z."/>
            <person name="Lai Q."/>
            <person name="Zeng R."/>
        </authorList>
    </citation>
    <scope>NUCLEOTIDE SEQUENCE [LARGE SCALE GENOMIC DNA]</scope>
    <source>
        <strain evidence="2">DSM 24597 / LMG 26175 / WPAGA1</strain>
    </source>
</reference>
<proteinExistence type="predicted"/>
<dbReference type="EMBL" id="JRYR02000001">
    <property type="protein sequence ID" value="OHX67600.1"/>
    <property type="molecule type" value="Genomic_DNA"/>
</dbReference>
<protein>
    <recommendedName>
        <fullName evidence="3">Porin</fullName>
    </recommendedName>
</protein>
<dbReference type="RefSeq" id="WP_044227447.1">
    <property type="nucleotide sequence ID" value="NZ_JRYR02000001.1"/>
</dbReference>
<accession>A0A1S1Z2V3</accession>
<dbReference type="OrthoDB" id="9771991at2"/>
<dbReference type="STRING" id="915059.NH26_15200"/>
<comment type="caution">
    <text evidence="1">The sequence shown here is derived from an EMBL/GenBank/DDBJ whole genome shotgun (WGS) entry which is preliminary data.</text>
</comment>
<dbReference type="Proteomes" id="UP000179797">
    <property type="component" value="Unassembled WGS sequence"/>
</dbReference>
<gene>
    <name evidence="1" type="ORF">NH26_15200</name>
</gene>
<name>A0A1S1Z2V3_FLAPC</name>
<sequence>MRFKISLTFFTLISLNIWGQNFDSTKVEKSPSPAIEKTEYQKTVDVFKRGIRLDLNQDKTSYFKFILGMQSWWRYGETNPGSINKITEEPMDHFSDFAMRRIRTMFYLNVENKYLLFAQIGATSDGTYSDIYQNVYVHDFQGQIRIAPKNYFGSGIHFWQGLSRLSRVGSNNYLILDNPGFNFPEVNRTDAIVRQMGVFFRGVTLGKLGYQISLNKPLITADAGAPSISGKPMSKTEMLGFANSPTPPSGVKEGETYLLKQTNYNYNGYFYWQFWDIESQSVSGASQMNYFGQKRVFNIGAGFQYQPGGTATYIKDVNNDWALQENDITKVAVDAFLSLPLGHKGGGITAYGVYYNYQYGDNYLRNANVLGGFASGGDSPQGAGFAFYSHGTGHIFHTELAYTLPETIYNSEKKIQPYVGLSWKDLEGLDEASWHGDFGVNWAIIGQNVKVTANYSLRPVYMIQDNKNTVDHHAGLFIAQLQLRI</sequence>
<evidence type="ECO:0008006" key="3">
    <source>
        <dbReference type="Google" id="ProtNLM"/>
    </source>
</evidence>
<evidence type="ECO:0000313" key="1">
    <source>
        <dbReference type="EMBL" id="OHX67600.1"/>
    </source>
</evidence>
<dbReference type="AlphaFoldDB" id="A0A1S1Z2V3"/>
<evidence type="ECO:0000313" key="2">
    <source>
        <dbReference type="Proteomes" id="UP000179797"/>
    </source>
</evidence>
<organism evidence="1 2">
    <name type="scientific">Flammeovirga pacifica</name>
    <dbReference type="NCBI Taxonomy" id="915059"/>
    <lineage>
        <taxon>Bacteria</taxon>
        <taxon>Pseudomonadati</taxon>
        <taxon>Bacteroidota</taxon>
        <taxon>Cytophagia</taxon>
        <taxon>Cytophagales</taxon>
        <taxon>Flammeovirgaceae</taxon>
        <taxon>Flammeovirga</taxon>
    </lineage>
</organism>
<keyword evidence="2" id="KW-1185">Reference proteome</keyword>